<feature type="transmembrane region" description="Helical" evidence="1">
    <location>
        <begin position="6"/>
        <end position="25"/>
    </location>
</feature>
<evidence type="ECO:0000256" key="1">
    <source>
        <dbReference type="SAM" id="Phobius"/>
    </source>
</evidence>
<reference evidence="2 3" key="2">
    <citation type="journal article" date="2016" name="Genome Announc.">
        <title>Complete Genome Sequence of Sphingopyxis macrogoltabida Strain 203N (NBRC 111659), a Polyethylene Glycol Degrader.</title>
        <authorList>
            <person name="Ohtsubo Y."/>
            <person name="Nonoyama S."/>
            <person name="Nagata Y."/>
            <person name="Numata M."/>
            <person name="Tsuchikane K."/>
            <person name="Hosoyama A."/>
            <person name="Yamazoe A."/>
            <person name="Tsuda M."/>
            <person name="Fujita N."/>
            <person name="Kawai F."/>
        </authorList>
    </citation>
    <scope>NUCLEOTIDE SEQUENCE [LARGE SCALE GENOMIC DNA]</scope>
    <source>
        <strain evidence="2 3">203N</strain>
    </source>
</reference>
<dbReference type="KEGG" id="smaz:LH19_16055"/>
<keyword evidence="3" id="KW-1185">Reference proteome</keyword>
<protein>
    <submittedName>
        <fullName evidence="2">Uncharacterized protein</fullName>
    </submittedName>
</protein>
<proteinExistence type="predicted"/>
<keyword evidence="1" id="KW-1133">Transmembrane helix</keyword>
<name>A0AAC8Z327_SPHMC</name>
<keyword evidence="1" id="KW-0472">Membrane</keyword>
<evidence type="ECO:0000313" key="2">
    <source>
        <dbReference type="EMBL" id="AMU90652.1"/>
    </source>
</evidence>
<organism evidence="2 3">
    <name type="scientific">Sphingopyxis macrogoltabida</name>
    <name type="common">Sphingomonas macrogoltabidus</name>
    <dbReference type="NCBI Taxonomy" id="33050"/>
    <lineage>
        <taxon>Bacteria</taxon>
        <taxon>Pseudomonadati</taxon>
        <taxon>Pseudomonadota</taxon>
        <taxon>Alphaproteobacteria</taxon>
        <taxon>Sphingomonadales</taxon>
        <taxon>Sphingomonadaceae</taxon>
        <taxon>Sphingopyxis</taxon>
    </lineage>
</organism>
<evidence type="ECO:0000313" key="3">
    <source>
        <dbReference type="Proteomes" id="UP000076088"/>
    </source>
</evidence>
<dbReference type="Proteomes" id="UP000076088">
    <property type="component" value="Chromosome"/>
</dbReference>
<sequence length="165" mass="18619">MNWRGFLHVTLLTLAIGGALFFWLAPKDAFNPAEAALFERLDKVNPDHELTAADFVEAFGLPDKCRSGDCYVEKSAIPALGGPRLHLRRGDGGAIFTIEGLDRVCIRTDRVTVKYPGGKIEDNCRDASCPSYNIRQREGLLGFYWPDRKSNCIRDIVVNTERWFR</sequence>
<dbReference type="AlphaFoldDB" id="A0AAC8Z327"/>
<dbReference type="RefSeq" id="WP_054729859.1">
    <property type="nucleotide sequence ID" value="NZ_CP013344.1"/>
</dbReference>
<accession>A0AAC8Z327</accession>
<reference evidence="3" key="1">
    <citation type="submission" date="2015-11" db="EMBL/GenBank/DDBJ databases">
        <title>Complete genome sequence of a polyethylene-glycol degrader Sphingopyxis macrogoltabida 203N (NBRC 111659).</title>
        <authorList>
            <person name="Yoshiyuki O."/>
            <person name="Shouta N."/>
            <person name="Nagata Y."/>
            <person name="Numata M."/>
            <person name="Tsuchikane K."/>
            <person name="Hosoyama A."/>
            <person name="Yamazoe A."/>
            <person name="Tsuda M."/>
            <person name="Fujita N."/>
            <person name="Kawai F."/>
        </authorList>
    </citation>
    <scope>NUCLEOTIDE SEQUENCE [LARGE SCALE GENOMIC DNA]</scope>
    <source>
        <strain evidence="3">203N</strain>
    </source>
</reference>
<gene>
    <name evidence="2" type="ORF">ATM17_16635</name>
</gene>
<keyword evidence="1" id="KW-0812">Transmembrane</keyword>
<dbReference type="EMBL" id="CP013344">
    <property type="protein sequence ID" value="AMU90652.1"/>
    <property type="molecule type" value="Genomic_DNA"/>
</dbReference>